<dbReference type="InterPro" id="IPR002569">
    <property type="entry name" value="Met_Sox_Rdtase_MsrA_dom"/>
</dbReference>
<accession>A0ABM8HT00</accession>
<dbReference type="RefSeq" id="WP_221248467.1">
    <property type="nucleotide sequence ID" value="NZ_AP024355.1"/>
</dbReference>
<dbReference type="EMBL" id="AP024355">
    <property type="protein sequence ID" value="BCR05032.1"/>
    <property type="molecule type" value="Genomic_DNA"/>
</dbReference>
<dbReference type="Proteomes" id="UP001319827">
    <property type="component" value="Chromosome"/>
</dbReference>
<comment type="similarity">
    <text evidence="4">Belongs to the MsrA Met sulfoxide reductase family.</text>
</comment>
<comment type="catalytic activity">
    <reaction evidence="3 4">
        <text>[thioredoxin]-disulfide + L-methionine + H2O = L-methionine (S)-S-oxide + [thioredoxin]-dithiol</text>
        <dbReference type="Rhea" id="RHEA:19993"/>
        <dbReference type="Rhea" id="RHEA-COMP:10698"/>
        <dbReference type="Rhea" id="RHEA-COMP:10700"/>
        <dbReference type="ChEBI" id="CHEBI:15377"/>
        <dbReference type="ChEBI" id="CHEBI:29950"/>
        <dbReference type="ChEBI" id="CHEBI:50058"/>
        <dbReference type="ChEBI" id="CHEBI:57844"/>
        <dbReference type="ChEBI" id="CHEBI:58772"/>
        <dbReference type="EC" id="1.8.4.11"/>
    </reaction>
</comment>
<protein>
    <recommendedName>
        <fullName evidence="4">Peptide methionine sulfoxide reductase MsrA</fullName>
        <shortName evidence="4">Protein-methionine-S-oxide reductase</shortName>
        <ecNumber evidence="4">1.8.4.11</ecNumber>
    </recommendedName>
    <alternativeName>
        <fullName evidence="4">Peptide-methionine (S)-S-oxide reductase</fullName>
        <shortName evidence="4">Peptide Met(O) reductase</shortName>
    </alternativeName>
</protein>
<feature type="domain" description="Peptide methionine sulphoxide reductase MsrA" evidence="5">
    <location>
        <begin position="7"/>
        <end position="157"/>
    </location>
</feature>
<evidence type="ECO:0000256" key="4">
    <source>
        <dbReference type="HAMAP-Rule" id="MF_01401"/>
    </source>
</evidence>
<reference evidence="6 7" key="1">
    <citation type="journal article" date="2016" name="C (Basel)">
        <title>Selective Growth of and Electricity Production by Marine Exoelectrogenic Bacteria in Self-Aggregated Hydrogel of Microbially Reduced Graphene Oxide.</title>
        <authorList>
            <person name="Yoshida N."/>
            <person name="Goto Y."/>
            <person name="Miyata Y."/>
        </authorList>
    </citation>
    <scope>NUCLEOTIDE SEQUENCE [LARGE SCALE GENOMIC DNA]</scope>
    <source>
        <strain evidence="6 7">NIT-T3</strain>
    </source>
</reference>
<dbReference type="PANTHER" id="PTHR43774">
    <property type="entry name" value="PEPTIDE METHIONINE SULFOXIDE REDUCTASE"/>
    <property type="match status" value="1"/>
</dbReference>
<dbReference type="HAMAP" id="MF_01401">
    <property type="entry name" value="MsrA"/>
    <property type="match status" value="1"/>
</dbReference>
<dbReference type="Gene3D" id="3.30.1060.10">
    <property type="entry name" value="Peptide methionine sulphoxide reductase MsrA"/>
    <property type="match status" value="1"/>
</dbReference>
<evidence type="ECO:0000256" key="2">
    <source>
        <dbReference type="ARBA" id="ARBA00047806"/>
    </source>
</evidence>
<keyword evidence="7" id="KW-1185">Reference proteome</keyword>
<dbReference type="InterPro" id="IPR036509">
    <property type="entry name" value="Met_Sox_Rdtase_MsrA_sf"/>
</dbReference>
<dbReference type="Pfam" id="PF01625">
    <property type="entry name" value="PMSR"/>
    <property type="match status" value="1"/>
</dbReference>
<dbReference type="EC" id="1.8.4.11" evidence="4"/>
<dbReference type="SUPFAM" id="SSF55068">
    <property type="entry name" value="Peptide methionine sulfoxide reductase"/>
    <property type="match status" value="1"/>
</dbReference>
<comment type="catalytic activity">
    <reaction evidence="2 4">
        <text>L-methionyl-[protein] + [thioredoxin]-disulfide + H2O = L-methionyl-(S)-S-oxide-[protein] + [thioredoxin]-dithiol</text>
        <dbReference type="Rhea" id="RHEA:14217"/>
        <dbReference type="Rhea" id="RHEA-COMP:10698"/>
        <dbReference type="Rhea" id="RHEA-COMP:10700"/>
        <dbReference type="Rhea" id="RHEA-COMP:12313"/>
        <dbReference type="Rhea" id="RHEA-COMP:12315"/>
        <dbReference type="ChEBI" id="CHEBI:15377"/>
        <dbReference type="ChEBI" id="CHEBI:16044"/>
        <dbReference type="ChEBI" id="CHEBI:29950"/>
        <dbReference type="ChEBI" id="CHEBI:44120"/>
        <dbReference type="ChEBI" id="CHEBI:50058"/>
        <dbReference type="EC" id="1.8.4.11"/>
    </reaction>
</comment>
<evidence type="ECO:0000313" key="6">
    <source>
        <dbReference type="EMBL" id="BCR05032.1"/>
    </source>
</evidence>
<dbReference type="PANTHER" id="PTHR43774:SF1">
    <property type="entry name" value="PEPTIDE METHIONINE SULFOXIDE REDUCTASE MSRA 2"/>
    <property type="match status" value="1"/>
</dbReference>
<keyword evidence="1 4" id="KW-0560">Oxidoreductase</keyword>
<proteinExistence type="inferred from homology"/>
<evidence type="ECO:0000259" key="5">
    <source>
        <dbReference type="Pfam" id="PF01625"/>
    </source>
</evidence>
<dbReference type="NCBIfam" id="TIGR00401">
    <property type="entry name" value="msrA"/>
    <property type="match status" value="1"/>
</dbReference>
<comment type="function">
    <text evidence="4">Has an important function as a repair enzyme for proteins that have been inactivated by oxidation. Catalyzes the reversible oxidation-reduction of methionine sulfoxide in proteins to methionine.</text>
</comment>
<evidence type="ECO:0000256" key="1">
    <source>
        <dbReference type="ARBA" id="ARBA00023002"/>
    </source>
</evidence>
<evidence type="ECO:0000256" key="3">
    <source>
        <dbReference type="ARBA" id="ARBA00048782"/>
    </source>
</evidence>
<name>A0ABM8HT00_9BACT</name>
<sequence>MSQRTQKATFAAGCFWGVEEAFRRVQGVLGTRVGYTGGSLARPSYQDVCSGRTGHAEAVEVTFDPEVVSFERLLQFFWDIHDPTTLNRQGPDIGSQYRSAIFFHDAEQQEQALVSKGQLEGKNPGGRPVVTQVVPAAEFWPAEEYHQQYYAKRGGGGCR</sequence>
<gene>
    <name evidence="6" type="primary">msrA_1</name>
    <name evidence="4" type="synonym">msrA</name>
    <name evidence="6" type="ORF">DESUT3_21010</name>
</gene>
<feature type="active site" evidence="4">
    <location>
        <position position="14"/>
    </location>
</feature>
<reference evidence="6 7" key="2">
    <citation type="journal article" date="2021" name="Int. J. Syst. Evol. Microbiol.">
        <title>Isolation and Polyphasic Characterization of Desulfuromonas versatilis sp. Nov., an Electrogenic Bacteria Capable of Versatile Metabolism Isolated from a Graphene Oxide-Reducing Enrichment Culture.</title>
        <authorList>
            <person name="Xie L."/>
            <person name="Yoshida N."/>
            <person name="Ishii S."/>
            <person name="Meng L."/>
        </authorList>
    </citation>
    <scope>NUCLEOTIDE SEQUENCE [LARGE SCALE GENOMIC DNA]</scope>
    <source>
        <strain evidence="6 7">NIT-T3</strain>
    </source>
</reference>
<evidence type="ECO:0000313" key="7">
    <source>
        <dbReference type="Proteomes" id="UP001319827"/>
    </source>
</evidence>
<organism evidence="6 7">
    <name type="scientific">Desulfuromonas versatilis</name>
    <dbReference type="NCBI Taxonomy" id="2802975"/>
    <lineage>
        <taxon>Bacteria</taxon>
        <taxon>Pseudomonadati</taxon>
        <taxon>Thermodesulfobacteriota</taxon>
        <taxon>Desulfuromonadia</taxon>
        <taxon>Desulfuromonadales</taxon>
        <taxon>Desulfuromonadaceae</taxon>
        <taxon>Desulfuromonas</taxon>
    </lineage>
</organism>